<organism evidence="1 2">
    <name type="scientific">Candidatus Glassbacteria bacterium RIFCSPLOWO2_12_FULL_58_11</name>
    <dbReference type="NCBI Taxonomy" id="1817867"/>
    <lineage>
        <taxon>Bacteria</taxon>
        <taxon>Candidatus Glassiibacteriota</taxon>
    </lineage>
</organism>
<protein>
    <submittedName>
        <fullName evidence="1">Uncharacterized protein</fullName>
    </submittedName>
</protein>
<sequence>MALPLTWGMLIDCRLGTNILKPREDVGRPGAWGGARMNYARGPAGAFPAAPPVLGCTGAAPLAGDTLSKPGIFRPGAETQGIAASGLGPIYRSI</sequence>
<dbReference type="EMBL" id="MFIX01000072">
    <property type="protein sequence ID" value="OGG05257.1"/>
    <property type="molecule type" value="Genomic_DNA"/>
</dbReference>
<gene>
    <name evidence="1" type="ORF">A3F83_14325</name>
</gene>
<dbReference type="STRING" id="1817867.A3F83_14325"/>
<evidence type="ECO:0000313" key="1">
    <source>
        <dbReference type="EMBL" id="OGG05257.1"/>
    </source>
</evidence>
<accession>A0A1F5YZ75</accession>
<proteinExistence type="predicted"/>
<dbReference type="Proteomes" id="UP000179129">
    <property type="component" value="Unassembled WGS sequence"/>
</dbReference>
<comment type="caution">
    <text evidence="1">The sequence shown here is derived from an EMBL/GenBank/DDBJ whole genome shotgun (WGS) entry which is preliminary data.</text>
</comment>
<evidence type="ECO:0000313" key="2">
    <source>
        <dbReference type="Proteomes" id="UP000179129"/>
    </source>
</evidence>
<reference evidence="1 2" key="1">
    <citation type="journal article" date="2016" name="Nat. Commun.">
        <title>Thousands of microbial genomes shed light on interconnected biogeochemical processes in an aquifer system.</title>
        <authorList>
            <person name="Anantharaman K."/>
            <person name="Brown C.T."/>
            <person name="Hug L.A."/>
            <person name="Sharon I."/>
            <person name="Castelle C.J."/>
            <person name="Probst A.J."/>
            <person name="Thomas B.C."/>
            <person name="Singh A."/>
            <person name="Wilkins M.J."/>
            <person name="Karaoz U."/>
            <person name="Brodie E.L."/>
            <person name="Williams K.H."/>
            <person name="Hubbard S.S."/>
            <person name="Banfield J.F."/>
        </authorList>
    </citation>
    <scope>NUCLEOTIDE SEQUENCE [LARGE SCALE GENOMIC DNA]</scope>
</reference>
<name>A0A1F5YZ75_9BACT</name>
<dbReference type="AlphaFoldDB" id="A0A1F5YZ75"/>